<evidence type="ECO:0000313" key="3">
    <source>
        <dbReference type="EMBL" id="PMD36944.1"/>
    </source>
</evidence>
<dbReference type="PANTHER" id="PTHR11895:SF151">
    <property type="entry name" value="GLUTAMYL-TRNA(GLN) AMIDOTRANSFERASE SUBUNIT A"/>
    <property type="match status" value="1"/>
</dbReference>
<dbReference type="EMBL" id="KZ613950">
    <property type="protein sequence ID" value="PMD36944.1"/>
    <property type="molecule type" value="Genomic_DNA"/>
</dbReference>
<dbReference type="Gene3D" id="3.90.1300.10">
    <property type="entry name" value="Amidase signature (AS) domain"/>
    <property type="match status" value="1"/>
</dbReference>
<dbReference type="STRING" id="1149755.A0A2J6REL1"/>
<organism evidence="3 4">
    <name type="scientific">Hyaloscypha variabilis (strain UAMH 11265 / GT02V1 / F)</name>
    <name type="common">Meliniomyces variabilis</name>
    <dbReference type="NCBI Taxonomy" id="1149755"/>
    <lineage>
        <taxon>Eukaryota</taxon>
        <taxon>Fungi</taxon>
        <taxon>Dikarya</taxon>
        <taxon>Ascomycota</taxon>
        <taxon>Pezizomycotina</taxon>
        <taxon>Leotiomycetes</taxon>
        <taxon>Helotiales</taxon>
        <taxon>Hyaloscyphaceae</taxon>
        <taxon>Hyaloscypha</taxon>
        <taxon>Hyaloscypha variabilis</taxon>
    </lineage>
</organism>
<sequence length="377" mass="41142">MPTEFGSPLYQGNQPGADATVVSILRTAGALILGKTTTSEFTWTNSGPNTTNPHDPNRTPGGSSTGSAAAVADFQVPLSLGTQTGGSIIRPASYTGIFSMKTTYSSISTEGQKTCTLNFDSFGFFARAVDDLQLLADVFGLHDDEPLEDISLKEARVAFIKTPVWPKAGPGTIAAMEKTATILESHGVKVEEVFFPEEFSDLESLKQMHSVVARSDAQESFLREYRMDKTKLDPEIRDLVENTFNYTRKERMQALDRYTSMRPIFDRLVANYSAIITPSVVDEAPLGLDDFGSAAFNWFWTGIHMPVINIPAFIGAHGMPIGISVVTPRFRDQHVLKISKALSEPLMAEGGWKIEKPNSSVGTMTTLGSDYAHKLSL</sequence>
<name>A0A2J6REL1_HYAVF</name>
<dbReference type="GO" id="GO:0003824">
    <property type="term" value="F:catalytic activity"/>
    <property type="evidence" value="ECO:0007669"/>
    <property type="project" value="InterPro"/>
</dbReference>
<dbReference type="Proteomes" id="UP000235786">
    <property type="component" value="Unassembled WGS sequence"/>
</dbReference>
<evidence type="ECO:0000256" key="1">
    <source>
        <dbReference type="SAM" id="MobiDB-lite"/>
    </source>
</evidence>
<dbReference type="AlphaFoldDB" id="A0A2J6REL1"/>
<accession>A0A2J6REL1</accession>
<feature type="region of interest" description="Disordered" evidence="1">
    <location>
        <begin position="41"/>
        <end position="67"/>
    </location>
</feature>
<proteinExistence type="predicted"/>
<reference evidence="3 4" key="1">
    <citation type="submission" date="2016-04" db="EMBL/GenBank/DDBJ databases">
        <title>A degradative enzymes factory behind the ericoid mycorrhizal symbiosis.</title>
        <authorList>
            <consortium name="DOE Joint Genome Institute"/>
            <person name="Martino E."/>
            <person name="Morin E."/>
            <person name="Grelet G."/>
            <person name="Kuo A."/>
            <person name="Kohler A."/>
            <person name="Daghino S."/>
            <person name="Barry K."/>
            <person name="Choi C."/>
            <person name="Cichocki N."/>
            <person name="Clum A."/>
            <person name="Copeland A."/>
            <person name="Hainaut M."/>
            <person name="Haridas S."/>
            <person name="Labutti K."/>
            <person name="Lindquist E."/>
            <person name="Lipzen A."/>
            <person name="Khouja H.-R."/>
            <person name="Murat C."/>
            <person name="Ohm R."/>
            <person name="Olson A."/>
            <person name="Spatafora J."/>
            <person name="Veneault-Fourrey C."/>
            <person name="Henrissat B."/>
            <person name="Grigoriev I."/>
            <person name="Martin F."/>
            <person name="Perotto S."/>
        </authorList>
    </citation>
    <scope>NUCLEOTIDE SEQUENCE [LARGE SCALE GENOMIC DNA]</scope>
    <source>
        <strain evidence="3 4">F</strain>
    </source>
</reference>
<feature type="compositionally biased region" description="Polar residues" evidence="1">
    <location>
        <begin position="41"/>
        <end position="54"/>
    </location>
</feature>
<evidence type="ECO:0000313" key="4">
    <source>
        <dbReference type="Proteomes" id="UP000235786"/>
    </source>
</evidence>
<dbReference type="Pfam" id="PF01425">
    <property type="entry name" value="Amidase"/>
    <property type="match status" value="1"/>
</dbReference>
<evidence type="ECO:0000259" key="2">
    <source>
        <dbReference type="Pfam" id="PF01425"/>
    </source>
</evidence>
<dbReference type="InterPro" id="IPR000120">
    <property type="entry name" value="Amidase"/>
</dbReference>
<dbReference type="InterPro" id="IPR023631">
    <property type="entry name" value="Amidase_dom"/>
</dbReference>
<feature type="domain" description="Amidase" evidence="2">
    <location>
        <begin position="1"/>
        <end position="336"/>
    </location>
</feature>
<dbReference type="SUPFAM" id="SSF75304">
    <property type="entry name" value="Amidase signature (AS) enzymes"/>
    <property type="match status" value="1"/>
</dbReference>
<dbReference type="InterPro" id="IPR036928">
    <property type="entry name" value="AS_sf"/>
</dbReference>
<dbReference type="PANTHER" id="PTHR11895">
    <property type="entry name" value="TRANSAMIDASE"/>
    <property type="match status" value="1"/>
</dbReference>
<dbReference type="OrthoDB" id="6428749at2759"/>
<keyword evidence="4" id="KW-1185">Reference proteome</keyword>
<protein>
    <submittedName>
        <fullName evidence="3">Amidase signature enzyme</fullName>
    </submittedName>
</protein>
<gene>
    <name evidence="3" type="ORF">L207DRAFT_92019</name>
</gene>